<reference evidence="2 3" key="1">
    <citation type="journal article" date="2012" name="ISME J.">
        <title>Nitrification expanded: discovery, physiology and genomics of a nitrite-oxidizing bacterium from the phylum Chloroflexi.</title>
        <authorList>
            <person name="Sorokin D.Y."/>
            <person name="Lucker S."/>
            <person name="Vejmelkova D."/>
            <person name="Kostrikina N.A."/>
            <person name="Kleerebezem R."/>
            <person name="Rijpstra W.I."/>
            <person name="Damste J.S."/>
            <person name="Le Paslier D."/>
            <person name="Muyzer G."/>
            <person name="Wagner M."/>
            <person name="van Loosdrecht M.C."/>
            <person name="Daims H."/>
        </authorList>
    </citation>
    <scope>NUCLEOTIDE SEQUENCE [LARGE SCALE GENOMIC DNA]</scope>
    <source>
        <strain evidence="3">none</strain>
    </source>
</reference>
<name>I4EEA5_9BACT</name>
<sequence length="63" mass="7061">MPIGHLADATSLALGYTQQYPFVNSAPCEVQMGREPLVPLEHNPVAGRHTSLRRHRRWSPNAK</sequence>
<feature type="compositionally biased region" description="Basic residues" evidence="1">
    <location>
        <begin position="50"/>
        <end position="63"/>
    </location>
</feature>
<feature type="region of interest" description="Disordered" evidence="1">
    <location>
        <begin position="39"/>
        <end position="63"/>
    </location>
</feature>
<dbReference type="Proteomes" id="UP000004221">
    <property type="component" value="Unassembled WGS sequence"/>
</dbReference>
<dbReference type="AlphaFoldDB" id="I4EEA5"/>
<evidence type="ECO:0000256" key="1">
    <source>
        <dbReference type="SAM" id="MobiDB-lite"/>
    </source>
</evidence>
<comment type="caution">
    <text evidence="2">The sequence shown here is derived from an EMBL/GenBank/DDBJ whole genome shotgun (WGS) entry which is preliminary data.</text>
</comment>
<protein>
    <submittedName>
        <fullName evidence="2">Uncharacterized protein</fullName>
    </submittedName>
</protein>
<gene>
    <name evidence="2" type="ORF">NITHO_1770003</name>
</gene>
<dbReference type="EMBL" id="CAGS01000087">
    <property type="protein sequence ID" value="CCF83017.1"/>
    <property type="molecule type" value="Genomic_DNA"/>
</dbReference>
<keyword evidence="3" id="KW-1185">Reference proteome</keyword>
<evidence type="ECO:0000313" key="3">
    <source>
        <dbReference type="Proteomes" id="UP000004221"/>
    </source>
</evidence>
<evidence type="ECO:0000313" key="2">
    <source>
        <dbReference type="EMBL" id="CCF83017.1"/>
    </source>
</evidence>
<organism evidence="2 3">
    <name type="scientific">Nitrolancea hollandica Lb</name>
    <dbReference type="NCBI Taxonomy" id="1129897"/>
    <lineage>
        <taxon>Bacteria</taxon>
        <taxon>Pseudomonadati</taxon>
        <taxon>Thermomicrobiota</taxon>
        <taxon>Thermomicrobia</taxon>
        <taxon>Sphaerobacterales</taxon>
        <taxon>Sphaerobacterineae</taxon>
        <taxon>Sphaerobacteraceae</taxon>
        <taxon>Nitrolancea</taxon>
    </lineage>
</organism>
<accession>I4EEA5</accession>
<proteinExistence type="predicted"/>